<evidence type="ECO:0000313" key="9">
    <source>
        <dbReference type="WBParaSite" id="PgR049_g018_t02"/>
    </source>
</evidence>
<evidence type="ECO:0000259" key="7">
    <source>
        <dbReference type="PROSITE" id="PS50950"/>
    </source>
</evidence>
<reference evidence="9 10" key="1">
    <citation type="submission" date="2022-11" db="UniProtKB">
        <authorList>
            <consortium name="WormBaseParasite"/>
        </authorList>
    </citation>
    <scope>IDENTIFICATION</scope>
</reference>
<evidence type="ECO:0000313" key="10">
    <source>
        <dbReference type="WBParaSite" id="PgR049_g018_t03"/>
    </source>
</evidence>
<evidence type="ECO:0000313" key="11">
    <source>
        <dbReference type="WBParaSite" id="PgR049_g018_t04"/>
    </source>
</evidence>
<accession>A0A915BNQ5</accession>
<name>A0A915BNQ5_PARUN</name>
<dbReference type="GO" id="GO:0003677">
    <property type="term" value="F:DNA binding"/>
    <property type="evidence" value="ECO:0007669"/>
    <property type="project" value="UniProtKB-UniRule"/>
</dbReference>
<dbReference type="Pfam" id="PF05485">
    <property type="entry name" value="THAP"/>
    <property type="match status" value="1"/>
</dbReference>
<dbReference type="Proteomes" id="UP000887569">
    <property type="component" value="Unplaced"/>
</dbReference>
<dbReference type="WBParaSite" id="PgR049_g018_t03">
    <property type="protein sequence ID" value="PgR049_g018_t03"/>
    <property type="gene ID" value="PgR049_g018"/>
</dbReference>
<keyword evidence="2 5" id="KW-0863">Zinc-finger</keyword>
<feature type="domain" description="THAP-type" evidence="7">
    <location>
        <begin position="240"/>
        <end position="323"/>
    </location>
</feature>
<evidence type="ECO:0000256" key="1">
    <source>
        <dbReference type="ARBA" id="ARBA00022723"/>
    </source>
</evidence>
<keyword evidence="4 5" id="KW-0238">DNA-binding</keyword>
<feature type="compositionally biased region" description="Basic and acidic residues" evidence="6">
    <location>
        <begin position="335"/>
        <end position="344"/>
    </location>
</feature>
<sequence length="699" mass="79751">YIILKLMDSLIVGLVDEDKVCENCGQIFSCEAAFLEHRRRNSCLTSHELLIDATKALRSPIEDYRISATNYEAIHQHHETTYNSMDAKMRIQRNDDEQKRYDEKIHSEANEVKLHSADSEPTRWLSTNCPIVGRTYAVNESERPAKEVDLWSDFNKIHRDTNIKPMGDERRCDMEKCNWSDQSEAERSVHQRLCNDTTVKRKLHMEESGEERSVRANKRCAIVRTLSGIGKRGAVFGDDYDVVCCVQNCSVSRKMLKPDGRPYEFFSFPKNATRLARWTAIANPRFPNFQPRPIDAICEKHFRKQDLLCAKPSLMDGADPHRDESMGEEDDETDQPTRTDKKESAGFAHGKVDMCAMSGESMGTTISAKDSIPNHAVCSTIRSGHNRYDRDALDFISEDEEIDTGAESAQLCCLSEIPMMKRRAKRMEKQCDTLFLMLRTLLQSTHAEELLRRKQEEEILTAERINLTYPQITDFEARQMNALRALAEMESAKAALRIERKDSAIDLHSNRRKEQLPSASRSDDELEVLVDGKVVEQHEGDVHKDEATIKDRRKLKVVKGQSVIRAHPLESSNLPVSETPRIDEENAVILHPTQNRLLEKKEIRFYIARAILCLKTTEITKSRIRMLAPSWMQIADDADILAAIDELKSAGLLVLTGDAKAGSKLKCDVYEKADWRKIADIQAVLTHYGLPLDMLDERS</sequence>
<dbReference type="PROSITE" id="PS50950">
    <property type="entry name" value="ZF_THAP"/>
    <property type="match status" value="1"/>
</dbReference>
<dbReference type="SMART" id="SM00980">
    <property type="entry name" value="THAP"/>
    <property type="match status" value="1"/>
</dbReference>
<evidence type="ECO:0000313" key="8">
    <source>
        <dbReference type="Proteomes" id="UP000887569"/>
    </source>
</evidence>
<evidence type="ECO:0000256" key="5">
    <source>
        <dbReference type="PROSITE-ProRule" id="PRU00309"/>
    </source>
</evidence>
<organism evidence="8 11">
    <name type="scientific">Parascaris univalens</name>
    <name type="common">Nematode worm</name>
    <dbReference type="NCBI Taxonomy" id="6257"/>
    <lineage>
        <taxon>Eukaryota</taxon>
        <taxon>Metazoa</taxon>
        <taxon>Ecdysozoa</taxon>
        <taxon>Nematoda</taxon>
        <taxon>Chromadorea</taxon>
        <taxon>Rhabditida</taxon>
        <taxon>Spirurina</taxon>
        <taxon>Ascaridomorpha</taxon>
        <taxon>Ascaridoidea</taxon>
        <taxon>Ascarididae</taxon>
        <taxon>Parascaris</taxon>
    </lineage>
</organism>
<dbReference type="GO" id="GO:0008270">
    <property type="term" value="F:zinc ion binding"/>
    <property type="evidence" value="ECO:0007669"/>
    <property type="project" value="UniProtKB-KW"/>
</dbReference>
<dbReference type="WBParaSite" id="PgR049_g018_t02">
    <property type="protein sequence ID" value="PgR049_g018_t02"/>
    <property type="gene ID" value="PgR049_g018"/>
</dbReference>
<feature type="region of interest" description="Disordered" evidence="6">
    <location>
        <begin position="313"/>
        <end position="345"/>
    </location>
</feature>
<dbReference type="SUPFAM" id="SSF57716">
    <property type="entry name" value="Glucocorticoid receptor-like (DNA-binding domain)"/>
    <property type="match status" value="1"/>
</dbReference>
<keyword evidence="8" id="KW-1185">Reference proteome</keyword>
<dbReference type="InterPro" id="IPR006612">
    <property type="entry name" value="THAP_Znf"/>
</dbReference>
<evidence type="ECO:0000256" key="3">
    <source>
        <dbReference type="ARBA" id="ARBA00022833"/>
    </source>
</evidence>
<dbReference type="WBParaSite" id="PgR049_g018_t04">
    <property type="protein sequence ID" value="PgR049_g018_t04"/>
    <property type="gene ID" value="PgR049_g018"/>
</dbReference>
<proteinExistence type="predicted"/>
<keyword evidence="1" id="KW-0479">Metal-binding</keyword>
<keyword evidence="3" id="KW-0862">Zinc</keyword>
<protein>
    <submittedName>
        <fullName evidence="9 10">THAP-type domain-containing protein</fullName>
    </submittedName>
</protein>
<dbReference type="AlphaFoldDB" id="A0A915BNQ5"/>
<evidence type="ECO:0000256" key="2">
    <source>
        <dbReference type="ARBA" id="ARBA00022771"/>
    </source>
</evidence>
<evidence type="ECO:0000256" key="6">
    <source>
        <dbReference type="SAM" id="MobiDB-lite"/>
    </source>
</evidence>
<evidence type="ECO:0000256" key="4">
    <source>
        <dbReference type="ARBA" id="ARBA00023125"/>
    </source>
</evidence>